<evidence type="ECO:0000313" key="3">
    <source>
        <dbReference type="EMBL" id="GEY86127.1"/>
    </source>
</evidence>
<dbReference type="PANTHER" id="PTHR48475">
    <property type="entry name" value="RIBONUCLEASE H"/>
    <property type="match status" value="1"/>
</dbReference>
<evidence type="ECO:0000256" key="2">
    <source>
        <dbReference type="SAM" id="MobiDB-lite"/>
    </source>
</evidence>
<dbReference type="PANTHER" id="PTHR48475:SF2">
    <property type="entry name" value="RIBONUCLEASE H"/>
    <property type="match status" value="1"/>
</dbReference>
<feature type="region of interest" description="Disordered" evidence="2">
    <location>
        <begin position="410"/>
        <end position="461"/>
    </location>
</feature>
<keyword evidence="1" id="KW-0175">Coiled coil</keyword>
<dbReference type="EMBL" id="BKCJ010216799">
    <property type="protein sequence ID" value="GEY86127.1"/>
    <property type="molecule type" value="Genomic_DNA"/>
</dbReference>
<keyword evidence="3" id="KW-0808">Transferase</keyword>
<protein>
    <submittedName>
        <fullName evidence="3">Reverse transcriptase domain-containing protein</fullName>
    </submittedName>
</protein>
<accession>A0A699HYB7</accession>
<proteinExistence type="predicted"/>
<evidence type="ECO:0000256" key="1">
    <source>
        <dbReference type="SAM" id="Coils"/>
    </source>
</evidence>
<comment type="caution">
    <text evidence="3">The sequence shown here is derived from an EMBL/GenBank/DDBJ whole genome shotgun (WGS) entry which is preliminary data.</text>
</comment>
<reference evidence="3" key="1">
    <citation type="journal article" date="2019" name="Sci. Rep.">
        <title>Draft genome of Tanacetum cinerariifolium, the natural source of mosquito coil.</title>
        <authorList>
            <person name="Yamashiro T."/>
            <person name="Shiraishi A."/>
            <person name="Satake H."/>
            <person name="Nakayama K."/>
        </authorList>
    </citation>
    <scope>NUCLEOTIDE SEQUENCE</scope>
</reference>
<gene>
    <name evidence="3" type="ORF">Tci_458101</name>
</gene>
<dbReference type="GO" id="GO:0003964">
    <property type="term" value="F:RNA-directed DNA polymerase activity"/>
    <property type="evidence" value="ECO:0007669"/>
    <property type="project" value="UniProtKB-KW"/>
</dbReference>
<organism evidence="3">
    <name type="scientific">Tanacetum cinerariifolium</name>
    <name type="common">Dalmatian daisy</name>
    <name type="synonym">Chrysanthemum cinerariifolium</name>
    <dbReference type="NCBI Taxonomy" id="118510"/>
    <lineage>
        <taxon>Eukaryota</taxon>
        <taxon>Viridiplantae</taxon>
        <taxon>Streptophyta</taxon>
        <taxon>Embryophyta</taxon>
        <taxon>Tracheophyta</taxon>
        <taxon>Spermatophyta</taxon>
        <taxon>Magnoliopsida</taxon>
        <taxon>eudicotyledons</taxon>
        <taxon>Gunneridae</taxon>
        <taxon>Pentapetalae</taxon>
        <taxon>asterids</taxon>
        <taxon>campanulids</taxon>
        <taxon>Asterales</taxon>
        <taxon>Asteraceae</taxon>
        <taxon>Asteroideae</taxon>
        <taxon>Anthemideae</taxon>
        <taxon>Anthemidinae</taxon>
        <taxon>Tanacetum</taxon>
    </lineage>
</organism>
<name>A0A699HYB7_TANCI</name>
<keyword evidence="3" id="KW-0548">Nucleotidyltransferase</keyword>
<dbReference type="AlphaFoldDB" id="A0A699HYB7"/>
<sequence>MEKEELIVYLAATREAVSAVLMTEREAKQMSVYFVIHTLQGPEINYTLMEKPANQADTVKIRGRRKASEIECRARAGLILTNPEGAEFTYTLRFRSKKSPRKPRLPFSRQSELKDNSINEAKVLAVVEEERDTWMAPIYNYLTEETLPAEKENARVVRRKSGRYAHACRNKICGSKGHTDRILLADNARGCKKIDKSMSRLPGSPPSAKKSTTKIDSHHALVAILQMGNRHSRTLPGGTWKSQIPNSNNRLLYDAHRTMIKSSNEDTPFSLTYGTKVVIPSEIGMHTIRTTKVDIVQNAKALEINLDLLEERREQAVIREAKSKAKMEKYYNYKIRNTSFKPGDLVTMSNEASHAKESGKLRPKCEGPYEVTEALGNEAYKLRDRNGKILLRTWNVLNLKKCYIHEIGPSFTSPTPSTTPPSLGNCYTPTFDPETSQSGQQDDNDSDDGNRKYDVDIYDDE</sequence>
<feature type="coiled-coil region" evidence="1">
    <location>
        <begin position="292"/>
        <end position="319"/>
    </location>
</feature>
<keyword evidence="3" id="KW-0695">RNA-directed DNA polymerase</keyword>
<feature type="compositionally biased region" description="Low complexity" evidence="2">
    <location>
        <begin position="410"/>
        <end position="422"/>
    </location>
</feature>